<comment type="caution">
    <text evidence="1">The sequence shown here is derived from an EMBL/GenBank/DDBJ whole genome shotgun (WGS) entry which is preliminary data.</text>
</comment>
<evidence type="ECO:0000313" key="2">
    <source>
        <dbReference type="Proteomes" id="UP000637061"/>
    </source>
</evidence>
<evidence type="ECO:0000313" key="1">
    <source>
        <dbReference type="EMBL" id="MBI6883038.1"/>
    </source>
</evidence>
<protein>
    <submittedName>
        <fullName evidence="1">Uncharacterized protein</fullName>
    </submittedName>
</protein>
<dbReference type="EMBL" id="JAEHTE010000002">
    <property type="protein sequence ID" value="MBI6883038.1"/>
    <property type="molecule type" value="Genomic_DNA"/>
</dbReference>
<accession>A0A8I1ED26</accession>
<proteinExistence type="predicted"/>
<gene>
    <name evidence="1" type="ORF">JEU22_03850</name>
</gene>
<name>A0A8I1ED26_PSEPU</name>
<dbReference type="Proteomes" id="UP000637061">
    <property type="component" value="Unassembled WGS sequence"/>
</dbReference>
<reference evidence="1" key="1">
    <citation type="submission" date="2020-12" db="EMBL/GenBank/DDBJ databases">
        <title>Enhanced detection system for hospital associated transmission using whole genome sequencing surveillance.</title>
        <authorList>
            <person name="Harrison L.H."/>
            <person name="Van Tyne D."/>
            <person name="Marsh J.W."/>
            <person name="Griffith M.P."/>
            <person name="Snyder D.J."/>
            <person name="Cooper V.S."/>
            <person name="Mustapha M."/>
        </authorList>
    </citation>
    <scope>NUCLEOTIDE SEQUENCE</scope>
    <source>
        <strain evidence="1">PSB00042</strain>
    </source>
</reference>
<organism evidence="1 2">
    <name type="scientific">Pseudomonas putida</name>
    <name type="common">Arthrobacter siderocapsulatus</name>
    <dbReference type="NCBI Taxonomy" id="303"/>
    <lineage>
        <taxon>Bacteria</taxon>
        <taxon>Pseudomonadati</taxon>
        <taxon>Pseudomonadota</taxon>
        <taxon>Gammaproteobacteria</taxon>
        <taxon>Pseudomonadales</taxon>
        <taxon>Pseudomonadaceae</taxon>
        <taxon>Pseudomonas</taxon>
    </lineage>
</organism>
<sequence length="50" mass="5463">MNQKQATPLAQEWLAGDKATRTRIQQSLHGTKAMQGFLEALANQAPVQGK</sequence>
<dbReference type="RefSeq" id="WP_198746653.1">
    <property type="nucleotide sequence ID" value="NZ_JAEHTE010000002.1"/>
</dbReference>
<dbReference type="AlphaFoldDB" id="A0A8I1ED26"/>